<comment type="caution">
    <text evidence="1">The sequence shown here is derived from an EMBL/GenBank/DDBJ whole genome shotgun (WGS) entry which is preliminary data.</text>
</comment>
<dbReference type="EMBL" id="MU275855">
    <property type="protein sequence ID" value="KAI0051155.1"/>
    <property type="molecule type" value="Genomic_DNA"/>
</dbReference>
<reference evidence="1" key="1">
    <citation type="submission" date="2021-02" db="EMBL/GenBank/DDBJ databases">
        <authorList>
            <consortium name="DOE Joint Genome Institute"/>
            <person name="Ahrendt S."/>
            <person name="Looney B.P."/>
            <person name="Miyauchi S."/>
            <person name="Morin E."/>
            <person name="Drula E."/>
            <person name="Courty P.E."/>
            <person name="Chicoki N."/>
            <person name="Fauchery L."/>
            <person name="Kohler A."/>
            <person name="Kuo A."/>
            <person name="Labutti K."/>
            <person name="Pangilinan J."/>
            <person name="Lipzen A."/>
            <person name="Riley R."/>
            <person name="Andreopoulos W."/>
            <person name="He G."/>
            <person name="Johnson J."/>
            <person name="Barry K.W."/>
            <person name="Grigoriev I.V."/>
            <person name="Nagy L."/>
            <person name="Hibbett D."/>
            <person name="Henrissat B."/>
            <person name="Matheny P.B."/>
            <person name="Labbe J."/>
            <person name="Martin F."/>
        </authorList>
    </citation>
    <scope>NUCLEOTIDE SEQUENCE</scope>
    <source>
        <strain evidence="1">FP105234-sp</strain>
    </source>
</reference>
<dbReference type="Proteomes" id="UP000814033">
    <property type="component" value="Unassembled WGS sequence"/>
</dbReference>
<reference evidence="1" key="2">
    <citation type="journal article" date="2022" name="New Phytol.">
        <title>Evolutionary transition to the ectomycorrhizal habit in the genomes of a hyperdiverse lineage of mushroom-forming fungi.</title>
        <authorList>
            <person name="Looney B."/>
            <person name="Miyauchi S."/>
            <person name="Morin E."/>
            <person name="Drula E."/>
            <person name="Courty P.E."/>
            <person name="Kohler A."/>
            <person name="Kuo A."/>
            <person name="LaButti K."/>
            <person name="Pangilinan J."/>
            <person name="Lipzen A."/>
            <person name="Riley R."/>
            <person name="Andreopoulos W."/>
            <person name="He G."/>
            <person name="Johnson J."/>
            <person name="Nolan M."/>
            <person name="Tritt A."/>
            <person name="Barry K.W."/>
            <person name="Grigoriev I.V."/>
            <person name="Nagy L.G."/>
            <person name="Hibbett D."/>
            <person name="Henrissat B."/>
            <person name="Matheny P.B."/>
            <person name="Labbe J."/>
            <person name="Martin F.M."/>
        </authorList>
    </citation>
    <scope>NUCLEOTIDE SEQUENCE</scope>
    <source>
        <strain evidence="1">FP105234-sp</strain>
    </source>
</reference>
<sequence length="364" mass="39515">MDPIYLTGNEPVAPYGQIEIDDDDEEDELDSDIEEQQPQQVIRKVLDGEEIEPDPEEDENENVHGSSTNGRRKPTRKSGERVPGISLLPQNRLENILRADGEAGPMSKEAQFALSVATEEFIKRLAHAGYQRARAQQRAVISYRDMAAVASQQSSMFFLQDIIPSPVPLTLALERRALKAKELIDEDPALTAPIAPSPLPSLSRLTLSVQSASTRPTPAPSDTNSPVGGAPKRSRSKRGTNGVDTDQGHVAPLAKETGAPRQSTASPASLTNGTGDAAERRQSARTRDRHGRFSNAGDEAGPSHRDGRMVRSTLTLPTRTASLHGLSPRGMMELALARLTAPIRSHQYGEVRHLACLRDLLVAI</sequence>
<name>A0ACB8S477_9AGAM</name>
<evidence type="ECO:0000313" key="2">
    <source>
        <dbReference type="Proteomes" id="UP000814033"/>
    </source>
</evidence>
<keyword evidence="2" id="KW-1185">Reference proteome</keyword>
<protein>
    <submittedName>
        <fullName evidence="1">Uncharacterized protein</fullName>
    </submittedName>
</protein>
<gene>
    <name evidence="1" type="ORF">FA95DRAFT_1603032</name>
</gene>
<proteinExistence type="predicted"/>
<accession>A0ACB8S477</accession>
<evidence type="ECO:0000313" key="1">
    <source>
        <dbReference type="EMBL" id="KAI0051155.1"/>
    </source>
</evidence>
<organism evidence="1 2">
    <name type="scientific">Auriscalpium vulgare</name>
    <dbReference type="NCBI Taxonomy" id="40419"/>
    <lineage>
        <taxon>Eukaryota</taxon>
        <taxon>Fungi</taxon>
        <taxon>Dikarya</taxon>
        <taxon>Basidiomycota</taxon>
        <taxon>Agaricomycotina</taxon>
        <taxon>Agaricomycetes</taxon>
        <taxon>Russulales</taxon>
        <taxon>Auriscalpiaceae</taxon>
        <taxon>Auriscalpium</taxon>
    </lineage>
</organism>